<dbReference type="RefSeq" id="WP_239147261.1">
    <property type="nucleotide sequence ID" value="NZ_BOMY01000013.1"/>
</dbReference>
<dbReference type="EMBL" id="BOMY01000013">
    <property type="protein sequence ID" value="GIF19151.1"/>
    <property type="molecule type" value="Genomic_DNA"/>
</dbReference>
<reference evidence="1" key="1">
    <citation type="submission" date="2021-01" db="EMBL/GenBank/DDBJ databases">
        <title>Whole genome shotgun sequence of Actinoplanes tereljensis NBRC 105297.</title>
        <authorList>
            <person name="Komaki H."/>
            <person name="Tamura T."/>
        </authorList>
    </citation>
    <scope>NUCLEOTIDE SEQUENCE</scope>
    <source>
        <strain evidence="1">NBRC 105297</strain>
    </source>
</reference>
<dbReference type="InterPro" id="IPR019238">
    <property type="entry name" value="AbiEi_2"/>
</dbReference>
<organism evidence="1 2">
    <name type="scientific">Paractinoplanes tereljensis</name>
    <dbReference type="NCBI Taxonomy" id="571912"/>
    <lineage>
        <taxon>Bacteria</taxon>
        <taxon>Bacillati</taxon>
        <taxon>Actinomycetota</taxon>
        <taxon>Actinomycetes</taxon>
        <taxon>Micromonosporales</taxon>
        <taxon>Micromonosporaceae</taxon>
        <taxon>Paractinoplanes</taxon>
    </lineage>
</organism>
<accession>A0A919NJH6</accession>
<dbReference type="Pfam" id="PF09952">
    <property type="entry name" value="AbiEi_2"/>
    <property type="match status" value="1"/>
</dbReference>
<protein>
    <recommendedName>
        <fullName evidence="3">HTH iclR-type domain-containing protein</fullName>
    </recommendedName>
</protein>
<keyword evidence="2" id="KW-1185">Reference proteome</keyword>
<sequence>MQDRTAALADHVLGAIQTRLLEFGIEVERDDEIVTLSHGSARAEYAVEVKEPMTLSSLAHRGSSTPSYPLLIAGRHISRRSAAAFREAGVQFVDTLGNAFITFGPVHIEVQGRTGPTDGPTTVSTSGRPSNLFSSGRSQVILALLTWPELVGGKVREIAKAAGISVGQAHDALGRLADTGYLAPPSNRLTRADELLDYWTAAYPAGLGRRLDLAHYHGDPTKPVTSEAPTYLSGESAVGVDIRRPATLTVYVDSADPRLAILNRWSTSPDRKPNVFVRQKFWTSPRPDEDQKNAPWPLVYADLAATADPRLAEVAKTWRVRRARPGQV</sequence>
<gene>
    <name evidence="1" type="ORF">Ate02nite_18810</name>
</gene>
<dbReference type="Proteomes" id="UP000623608">
    <property type="component" value="Unassembled WGS sequence"/>
</dbReference>
<evidence type="ECO:0000313" key="2">
    <source>
        <dbReference type="Proteomes" id="UP000623608"/>
    </source>
</evidence>
<comment type="caution">
    <text evidence="1">The sequence shown here is derived from an EMBL/GenBank/DDBJ whole genome shotgun (WGS) entry which is preliminary data.</text>
</comment>
<name>A0A919NJH6_9ACTN</name>
<proteinExistence type="predicted"/>
<evidence type="ECO:0000313" key="1">
    <source>
        <dbReference type="EMBL" id="GIF19151.1"/>
    </source>
</evidence>
<dbReference type="AlphaFoldDB" id="A0A919NJH6"/>
<evidence type="ECO:0008006" key="3">
    <source>
        <dbReference type="Google" id="ProtNLM"/>
    </source>
</evidence>